<dbReference type="EMBL" id="KN824282">
    <property type="protein sequence ID" value="KIM31375.1"/>
    <property type="molecule type" value="Genomic_DNA"/>
</dbReference>
<feature type="transmembrane region" description="Helical" evidence="2">
    <location>
        <begin position="49"/>
        <end position="70"/>
    </location>
</feature>
<feature type="region of interest" description="Disordered" evidence="1">
    <location>
        <begin position="273"/>
        <end position="299"/>
    </location>
</feature>
<organism evidence="3 4">
    <name type="scientific">Serendipita vermifera MAFF 305830</name>
    <dbReference type="NCBI Taxonomy" id="933852"/>
    <lineage>
        <taxon>Eukaryota</taxon>
        <taxon>Fungi</taxon>
        <taxon>Dikarya</taxon>
        <taxon>Basidiomycota</taxon>
        <taxon>Agaricomycotina</taxon>
        <taxon>Agaricomycetes</taxon>
        <taxon>Sebacinales</taxon>
        <taxon>Serendipitaceae</taxon>
        <taxon>Serendipita</taxon>
    </lineage>
</organism>
<proteinExistence type="predicted"/>
<protein>
    <submittedName>
        <fullName evidence="3">Uncharacterized protein</fullName>
    </submittedName>
</protein>
<keyword evidence="2" id="KW-0812">Transmembrane</keyword>
<dbReference type="AlphaFoldDB" id="A0A0C3B3H0"/>
<accession>A0A0C3B3H0</accession>
<gene>
    <name evidence="3" type="ORF">M408DRAFT_15153</name>
</gene>
<evidence type="ECO:0000313" key="4">
    <source>
        <dbReference type="Proteomes" id="UP000054097"/>
    </source>
</evidence>
<feature type="compositionally biased region" description="Polar residues" evidence="1">
    <location>
        <begin position="176"/>
        <end position="204"/>
    </location>
</feature>
<evidence type="ECO:0000256" key="2">
    <source>
        <dbReference type="SAM" id="Phobius"/>
    </source>
</evidence>
<dbReference type="Proteomes" id="UP000054097">
    <property type="component" value="Unassembled WGS sequence"/>
</dbReference>
<reference evidence="3 4" key="1">
    <citation type="submission" date="2014-04" db="EMBL/GenBank/DDBJ databases">
        <authorList>
            <consortium name="DOE Joint Genome Institute"/>
            <person name="Kuo A."/>
            <person name="Zuccaro A."/>
            <person name="Kohler A."/>
            <person name="Nagy L.G."/>
            <person name="Floudas D."/>
            <person name="Copeland A."/>
            <person name="Barry K.W."/>
            <person name="Cichocki N."/>
            <person name="Veneault-Fourrey C."/>
            <person name="LaButti K."/>
            <person name="Lindquist E.A."/>
            <person name="Lipzen A."/>
            <person name="Lundell T."/>
            <person name="Morin E."/>
            <person name="Murat C."/>
            <person name="Sun H."/>
            <person name="Tunlid A."/>
            <person name="Henrissat B."/>
            <person name="Grigoriev I.V."/>
            <person name="Hibbett D.S."/>
            <person name="Martin F."/>
            <person name="Nordberg H.P."/>
            <person name="Cantor M.N."/>
            <person name="Hua S.X."/>
        </authorList>
    </citation>
    <scope>NUCLEOTIDE SEQUENCE [LARGE SCALE GENOMIC DNA]</scope>
    <source>
        <strain evidence="3 4">MAFF 305830</strain>
    </source>
</reference>
<keyword evidence="2" id="KW-0472">Membrane</keyword>
<feature type="region of interest" description="Disordered" evidence="1">
    <location>
        <begin position="170"/>
        <end position="213"/>
    </location>
</feature>
<evidence type="ECO:0000256" key="1">
    <source>
        <dbReference type="SAM" id="MobiDB-lite"/>
    </source>
</evidence>
<reference evidence="4" key="2">
    <citation type="submission" date="2015-01" db="EMBL/GenBank/DDBJ databases">
        <title>Evolutionary Origins and Diversification of the Mycorrhizal Mutualists.</title>
        <authorList>
            <consortium name="DOE Joint Genome Institute"/>
            <consortium name="Mycorrhizal Genomics Consortium"/>
            <person name="Kohler A."/>
            <person name="Kuo A."/>
            <person name="Nagy L.G."/>
            <person name="Floudas D."/>
            <person name="Copeland A."/>
            <person name="Barry K.W."/>
            <person name="Cichocki N."/>
            <person name="Veneault-Fourrey C."/>
            <person name="LaButti K."/>
            <person name="Lindquist E.A."/>
            <person name="Lipzen A."/>
            <person name="Lundell T."/>
            <person name="Morin E."/>
            <person name="Murat C."/>
            <person name="Riley R."/>
            <person name="Ohm R."/>
            <person name="Sun H."/>
            <person name="Tunlid A."/>
            <person name="Henrissat B."/>
            <person name="Grigoriev I.V."/>
            <person name="Hibbett D.S."/>
            <person name="Martin F."/>
        </authorList>
    </citation>
    <scope>NUCLEOTIDE SEQUENCE [LARGE SCALE GENOMIC DNA]</scope>
    <source>
        <strain evidence="4">MAFF 305830</strain>
    </source>
</reference>
<feature type="transmembrane region" description="Helical" evidence="2">
    <location>
        <begin position="82"/>
        <end position="107"/>
    </location>
</feature>
<sequence>MIFGALITVPLESVAIGLNRVSTLFANELTKVDGCLSLVPEATFNAGPVFYLAHFVFDFFAIVLSSYHLMRAGGRGTLLARLLDNGIVLIFIDAVMNFVTFLASIGVSGIQNLGSICSIVTSILIAQHILFLTRVVDAPAQEYNHEIVALPQAMYKGSAPFQFNSSTSLPRFATPKRTQSDNTNHQSPSPNPYNRHSALGRNSTTGGGVHRSVNSLDGSSILRSCVGREALKYRVDGDVNMFQSKTSLSLPAGEEAKRPISLDVKRLSHLSHLSQLSQQGRSPAPKSRPTTAGSSDLSQ</sequence>
<feature type="compositionally biased region" description="Polar residues" evidence="1">
    <location>
        <begin position="288"/>
        <end position="299"/>
    </location>
</feature>
<keyword evidence="4" id="KW-1185">Reference proteome</keyword>
<dbReference type="OrthoDB" id="3346251at2759"/>
<keyword evidence="2" id="KW-1133">Transmembrane helix</keyword>
<dbReference type="HOGENOM" id="CLU_1042489_0_0_1"/>
<name>A0A0C3B3H0_SERVB</name>
<evidence type="ECO:0000313" key="3">
    <source>
        <dbReference type="EMBL" id="KIM31375.1"/>
    </source>
</evidence>